<sequence>MHILQERLRDASAHSSPSVLPPALCSPSCLSDCNRSCVSGLQTRQCVIPHLPPSLLLLLGLQRSDGSSDEMELCLNSRQKDITPWSLLSLVLRVVGINVAMPQAQSIKVTR</sequence>
<name>A0AAN8AMP7_ELEMC</name>
<feature type="compositionally biased region" description="Basic and acidic residues" evidence="1">
    <location>
        <begin position="1"/>
        <end position="12"/>
    </location>
</feature>
<dbReference type="Proteomes" id="UP001346869">
    <property type="component" value="Unassembled WGS sequence"/>
</dbReference>
<reference evidence="2 3" key="1">
    <citation type="journal article" date="2023" name="Genes (Basel)">
        <title>Chromosome-Level Genome Assembly and Circadian Gene Repertoire of the Patagonia Blennie Eleginops maclovinus-The Closest Ancestral Proxy of Antarctic Cryonotothenioids.</title>
        <authorList>
            <person name="Cheng C.C."/>
            <person name="Rivera-Colon A.G."/>
            <person name="Minhas B.F."/>
            <person name="Wilson L."/>
            <person name="Rayamajhi N."/>
            <person name="Vargas-Chacoff L."/>
            <person name="Catchen J.M."/>
        </authorList>
    </citation>
    <scope>NUCLEOTIDE SEQUENCE [LARGE SCALE GENOMIC DNA]</scope>
    <source>
        <strain evidence="2">JMC-PN-2008</strain>
    </source>
</reference>
<gene>
    <name evidence="2" type="ORF">PBY51_022099</name>
</gene>
<evidence type="ECO:0000313" key="3">
    <source>
        <dbReference type="Proteomes" id="UP001346869"/>
    </source>
</evidence>
<accession>A0AAN8AMP7</accession>
<protein>
    <submittedName>
        <fullName evidence="2">Uncharacterized protein</fullName>
    </submittedName>
</protein>
<evidence type="ECO:0000256" key="1">
    <source>
        <dbReference type="SAM" id="MobiDB-lite"/>
    </source>
</evidence>
<organism evidence="2 3">
    <name type="scientific">Eleginops maclovinus</name>
    <name type="common">Patagonian blennie</name>
    <name type="synonym">Eleginus maclovinus</name>
    <dbReference type="NCBI Taxonomy" id="56733"/>
    <lineage>
        <taxon>Eukaryota</taxon>
        <taxon>Metazoa</taxon>
        <taxon>Chordata</taxon>
        <taxon>Craniata</taxon>
        <taxon>Vertebrata</taxon>
        <taxon>Euteleostomi</taxon>
        <taxon>Actinopterygii</taxon>
        <taxon>Neopterygii</taxon>
        <taxon>Teleostei</taxon>
        <taxon>Neoteleostei</taxon>
        <taxon>Acanthomorphata</taxon>
        <taxon>Eupercaria</taxon>
        <taxon>Perciformes</taxon>
        <taxon>Notothenioidei</taxon>
        <taxon>Eleginopidae</taxon>
        <taxon>Eleginops</taxon>
    </lineage>
</organism>
<dbReference type="EMBL" id="JAUZQC010000013">
    <property type="protein sequence ID" value="KAK5860637.1"/>
    <property type="molecule type" value="Genomic_DNA"/>
</dbReference>
<reference evidence="2 3" key="2">
    <citation type="journal article" date="2023" name="Mol. Biol. Evol.">
        <title>Genomics of Secondarily Temperate Adaptation in the Only Non-Antarctic Icefish.</title>
        <authorList>
            <person name="Rivera-Colon A.G."/>
            <person name="Rayamajhi N."/>
            <person name="Minhas B.F."/>
            <person name="Madrigal G."/>
            <person name="Bilyk K.T."/>
            <person name="Yoon V."/>
            <person name="Hune M."/>
            <person name="Gregory S."/>
            <person name="Cheng C.H.C."/>
            <person name="Catchen J.M."/>
        </authorList>
    </citation>
    <scope>NUCLEOTIDE SEQUENCE [LARGE SCALE GENOMIC DNA]</scope>
    <source>
        <strain evidence="2">JMC-PN-2008</strain>
    </source>
</reference>
<proteinExistence type="predicted"/>
<keyword evidence="3" id="KW-1185">Reference proteome</keyword>
<feature type="region of interest" description="Disordered" evidence="1">
    <location>
        <begin position="1"/>
        <end position="20"/>
    </location>
</feature>
<dbReference type="AlphaFoldDB" id="A0AAN8AMP7"/>
<comment type="caution">
    <text evidence="2">The sequence shown here is derived from an EMBL/GenBank/DDBJ whole genome shotgun (WGS) entry which is preliminary data.</text>
</comment>
<evidence type="ECO:0000313" key="2">
    <source>
        <dbReference type="EMBL" id="KAK5860637.1"/>
    </source>
</evidence>